<accession>A0AAD6HSW0</accession>
<dbReference type="AlphaFoldDB" id="A0AAD6HSW0"/>
<keyword evidence="3 6" id="KW-0694">RNA-binding</keyword>
<evidence type="ECO:0000256" key="1">
    <source>
        <dbReference type="ARBA" id="ARBA00004123"/>
    </source>
</evidence>
<dbReference type="SMART" id="SM00360">
    <property type="entry name" value="RRM"/>
    <property type="match status" value="1"/>
</dbReference>
<evidence type="ECO:0000256" key="2">
    <source>
        <dbReference type="ARBA" id="ARBA00022664"/>
    </source>
</evidence>
<dbReference type="PANTHER" id="PTHR15481:SF0">
    <property type="entry name" value="LD23870P-RELATED"/>
    <property type="match status" value="1"/>
</dbReference>
<dbReference type="CDD" id="cd12365">
    <property type="entry name" value="RRM_RNPS1"/>
    <property type="match status" value="1"/>
</dbReference>
<evidence type="ECO:0000256" key="6">
    <source>
        <dbReference type="PROSITE-ProRule" id="PRU00176"/>
    </source>
</evidence>
<evidence type="ECO:0000256" key="4">
    <source>
        <dbReference type="ARBA" id="ARBA00023187"/>
    </source>
</evidence>
<gene>
    <name evidence="8" type="ORF">N7493_002984</name>
</gene>
<dbReference type="GO" id="GO:0005737">
    <property type="term" value="C:cytoplasm"/>
    <property type="evidence" value="ECO:0007669"/>
    <property type="project" value="TreeGrafter"/>
</dbReference>
<keyword evidence="5" id="KW-0539">Nucleus</keyword>
<organism evidence="8 9">
    <name type="scientific">Penicillium malachiteum</name>
    <dbReference type="NCBI Taxonomy" id="1324776"/>
    <lineage>
        <taxon>Eukaryota</taxon>
        <taxon>Fungi</taxon>
        <taxon>Dikarya</taxon>
        <taxon>Ascomycota</taxon>
        <taxon>Pezizomycotina</taxon>
        <taxon>Eurotiomycetes</taxon>
        <taxon>Eurotiomycetidae</taxon>
        <taxon>Eurotiales</taxon>
        <taxon>Aspergillaceae</taxon>
        <taxon>Penicillium</taxon>
    </lineage>
</organism>
<reference evidence="8" key="1">
    <citation type="journal article" date="2023" name="IMA Fungus">
        <title>Comparative genomic study of the Penicillium genus elucidates a diverse pangenome and 15 lateral gene transfer events.</title>
        <authorList>
            <person name="Petersen C."/>
            <person name="Sorensen T."/>
            <person name="Nielsen M.R."/>
            <person name="Sondergaard T.E."/>
            <person name="Sorensen J.L."/>
            <person name="Fitzpatrick D.A."/>
            <person name="Frisvad J.C."/>
            <person name="Nielsen K.L."/>
        </authorList>
    </citation>
    <scope>NUCLEOTIDE SEQUENCE</scope>
    <source>
        <strain evidence="8">IBT 17514</strain>
    </source>
</reference>
<dbReference type="GO" id="GO:0061574">
    <property type="term" value="C:ASAP complex"/>
    <property type="evidence" value="ECO:0007669"/>
    <property type="project" value="TreeGrafter"/>
</dbReference>
<dbReference type="Proteomes" id="UP001215712">
    <property type="component" value="Unassembled WGS sequence"/>
</dbReference>
<sequence length="249" mass="26741">MLTAMIANQEAVLDLHPEVGAKVADAIEAEAEVTLVHPVVRPVLPEAQRSKEQIVVEKLTKNVTEAHLREIFGSFGDIEHLELPMNRAFMTNRGTAYIIYYDPADAEAAIAHMHEAQLDGAVLNVSIILPRRAFSRSPPPAANRGNGRGRFGKGSFANSLRDDMVVLDLPRDMIHTDLNHDHGRDPLFDLAHILVSSLHQEEEVPETKARDSADDEALATAVAATVVAVSGAGAQTEVAAVAVAAIGAE</sequence>
<evidence type="ECO:0000259" key="7">
    <source>
        <dbReference type="PROSITE" id="PS50102"/>
    </source>
</evidence>
<dbReference type="Gene3D" id="3.30.70.330">
    <property type="match status" value="1"/>
</dbReference>
<evidence type="ECO:0000256" key="3">
    <source>
        <dbReference type="ARBA" id="ARBA00022884"/>
    </source>
</evidence>
<evidence type="ECO:0000256" key="5">
    <source>
        <dbReference type="ARBA" id="ARBA00023242"/>
    </source>
</evidence>
<keyword evidence="4" id="KW-0508">mRNA splicing</keyword>
<reference evidence="8" key="2">
    <citation type="submission" date="2023-01" db="EMBL/GenBank/DDBJ databases">
        <authorList>
            <person name="Petersen C."/>
        </authorList>
    </citation>
    <scope>NUCLEOTIDE SEQUENCE</scope>
    <source>
        <strain evidence="8">IBT 17514</strain>
    </source>
</reference>
<evidence type="ECO:0000313" key="8">
    <source>
        <dbReference type="EMBL" id="KAJ5734198.1"/>
    </source>
</evidence>
<dbReference type="GO" id="GO:0005654">
    <property type="term" value="C:nucleoplasm"/>
    <property type="evidence" value="ECO:0007669"/>
    <property type="project" value="TreeGrafter"/>
</dbReference>
<dbReference type="GO" id="GO:0000398">
    <property type="term" value="P:mRNA splicing, via spliceosome"/>
    <property type="evidence" value="ECO:0007669"/>
    <property type="project" value="TreeGrafter"/>
</dbReference>
<keyword evidence="9" id="KW-1185">Reference proteome</keyword>
<comment type="subcellular location">
    <subcellularLocation>
        <location evidence="1">Nucleus</location>
    </subcellularLocation>
</comment>
<protein>
    <recommendedName>
        <fullName evidence="7">RRM domain-containing protein</fullName>
    </recommendedName>
</protein>
<dbReference type="Pfam" id="PF00076">
    <property type="entry name" value="RRM_1"/>
    <property type="match status" value="1"/>
</dbReference>
<dbReference type="InterPro" id="IPR035979">
    <property type="entry name" value="RBD_domain_sf"/>
</dbReference>
<name>A0AAD6HSW0_9EURO</name>
<dbReference type="InterPro" id="IPR000504">
    <property type="entry name" value="RRM_dom"/>
</dbReference>
<comment type="caution">
    <text evidence="8">The sequence shown here is derived from an EMBL/GenBank/DDBJ whole genome shotgun (WGS) entry which is preliminary data.</text>
</comment>
<dbReference type="SUPFAM" id="SSF54928">
    <property type="entry name" value="RNA-binding domain, RBD"/>
    <property type="match status" value="1"/>
</dbReference>
<proteinExistence type="predicted"/>
<dbReference type="EMBL" id="JAQJAN010000003">
    <property type="protein sequence ID" value="KAJ5734198.1"/>
    <property type="molecule type" value="Genomic_DNA"/>
</dbReference>
<dbReference type="InterPro" id="IPR034201">
    <property type="entry name" value="RNPS1_RRM"/>
</dbReference>
<keyword evidence="2" id="KW-0507">mRNA processing</keyword>
<dbReference type="PANTHER" id="PTHR15481">
    <property type="entry name" value="RIBONUCLEIC ACID BINDING PROTEIN S1"/>
    <property type="match status" value="1"/>
</dbReference>
<dbReference type="InterPro" id="IPR012677">
    <property type="entry name" value="Nucleotide-bd_a/b_plait_sf"/>
</dbReference>
<feature type="domain" description="RRM" evidence="7">
    <location>
        <begin position="52"/>
        <end position="130"/>
    </location>
</feature>
<evidence type="ECO:0000313" key="9">
    <source>
        <dbReference type="Proteomes" id="UP001215712"/>
    </source>
</evidence>
<dbReference type="PROSITE" id="PS50102">
    <property type="entry name" value="RRM"/>
    <property type="match status" value="1"/>
</dbReference>
<dbReference type="GO" id="GO:0003723">
    <property type="term" value="F:RNA binding"/>
    <property type="evidence" value="ECO:0007669"/>
    <property type="project" value="UniProtKB-UniRule"/>
</dbReference>